<dbReference type="EMBL" id="JACHHF010000001">
    <property type="protein sequence ID" value="MBB5175192.1"/>
    <property type="molecule type" value="Genomic_DNA"/>
</dbReference>
<dbReference type="Gene3D" id="3.40.50.300">
    <property type="entry name" value="P-loop containing nucleotide triphosphate hydrolases"/>
    <property type="match status" value="1"/>
</dbReference>
<organism evidence="6 7">
    <name type="scientific">Nosocomiicoccus ampullae</name>
    <dbReference type="NCBI Taxonomy" id="489910"/>
    <lineage>
        <taxon>Bacteria</taxon>
        <taxon>Bacillati</taxon>
        <taxon>Bacillota</taxon>
        <taxon>Bacilli</taxon>
        <taxon>Bacillales</taxon>
        <taxon>Staphylococcaceae</taxon>
        <taxon>Nosocomiicoccus</taxon>
    </lineage>
</organism>
<evidence type="ECO:0000256" key="1">
    <source>
        <dbReference type="ARBA" id="ARBA00005417"/>
    </source>
</evidence>
<dbReference type="SUPFAM" id="SSF52540">
    <property type="entry name" value="P-loop containing nucleoside triphosphate hydrolases"/>
    <property type="match status" value="1"/>
</dbReference>
<dbReference type="GO" id="GO:0016887">
    <property type="term" value="F:ATP hydrolysis activity"/>
    <property type="evidence" value="ECO:0007669"/>
    <property type="project" value="InterPro"/>
</dbReference>
<keyword evidence="2" id="KW-0813">Transport</keyword>
<evidence type="ECO:0000259" key="5">
    <source>
        <dbReference type="PROSITE" id="PS50893"/>
    </source>
</evidence>
<dbReference type="AlphaFoldDB" id="A0A9Q2CXB0"/>
<dbReference type="InterPro" id="IPR003439">
    <property type="entry name" value="ABC_transporter-like_ATP-bd"/>
</dbReference>
<dbReference type="GO" id="GO:0005524">
    <property type="term" value="F:ATP binding"/>
    <property type="evidence" value="ECO:0007669"/>
    <property type="project" value="UniProtKB-KW"/>
</dbReference>
<evidence type="ECO:0000256" key="3">
    <source>
        <dbReference type="ARBA" id="ARBA00022741"/>
    </source>
</evidence>
<gene>
    <name evidence="6" type="ORF">HNQ45_000050</name>
</gene>
<dbReference type="SMART" id="SM00382">
    <property type="entry name" value="AAA"/>
    <property type="match status" value="1"/>
</dbReference>
<protein>
    <submittedName>
        <fullName evidence="6">ABC-2 type transport system ATP-binding protein</fullName>
    </submittedName>
</protein>
<dbReference type="InterPro" id="IPR003593">
    <property type="entry name" value="AAA+_ATPase"/>
</dbReference>
<name>A0A9Q2CXB0_9STAP</name>
<accession>A0A9Q2CXB0</accession>
<keyword evidence="7" id="KW-1185">Reference proteome</keyword>
<evidence type="ECO:0000313" key="7">
    <source>
        <dbReference type="Proteomes" id="UP000579136"/>
    </source>
</evidence>
<evidence type="ECO:0000256" key="4">
    <source>
        <dbReference type="ARBA" id="ARBA00022840"/>
    </source>
</evidence>
<keyword evidence="3" id="KW-0547">Nucleotide-binding</keyword>
<keyword evidence="4 6" id="KW-0067">ATP-binding</keyword>
<sequence length="245" mass="28068">MEKIILKNIGRKIKKNQIFENINMEICLKPQRIYGFVGPNGSGKTTLMKLISGLYFQNKGEIQCTCTKEAYDLWARSNISYIPSDERGIFYKNTIFDNALYYGVIKGVPEKRLKKNIQKYAQDLDIIPLLNKRVEELSTGQKKKAQLLAALSTERKLLLLDEPSSGLDLDALKDLKETLLKIVSSVDTSIIVSSHDTKFLSDMIEHYFFLFNGTIIEKEFKDYDSNKLEITYHKLKGESNLYGDS</sequence>
<dbReference type="RefSeq" id="WP_183672628.1">
    <property type="nucleotide sequence ID" value="NZ_CBCRYX010000003.1"/>
</dbReference>
<comment type="similarity">
    <text evidence="1">Belongs to the ABC transporter superfamily.</text>
</comment>
<dbReference type="InterPro" id="IPR027417">
    <property type="entry name" value="P-loop_NTPase"/>
</dbReference>
<proteinExistence type="inferred from homology"/>
<evidence type="ECO:0000313" key="6">
    <source>
        <dbReference type="EMBL" id="MBB5175192.1"/>
    </source>
</evidence>
<dbReference type="Proteomes" id="UP000579136">
    <property type="component" value="Unassembled WGS sequence"/>
</dbReference>
<dbReference type="InterPro" id="IPR050763">
    <property type="entry name" value="ABC_transporter_ATP-binding"/>
</dbReference>
<comment type="caution">
    <text evidence="6">The sequence shown here is derived from an EMBL/GenBank/DDBJ whole genome shotgun (WGS) entry which is preliminary data.</text>
</comment>
<reference evidence="6 7" key="1">
    <citation type="submission" date="2020-08" db="EMBL/GenBank/DDBJ databases">
        <title>Genomic Encyclopedia of Type Strains, Phase IV (KMG-IV): sequencing the most valuable type-strain genomes for metagenomic binning, comparative biology and taxonomic classification.</title>
        <authorList>
            <person name="Goeker M."/>
        </authorList>
    </citation>
    <scope>NUCLEOTIDE SEQUENCE [LARGE SCALE GENOMIC DNA]</scope>
    <source>
        <strain evidence="6 7">DSM 19163</strain>
    </source>
</reference>
<evidence type="ECO:0000256" key="2">
    <source>
        <dbReference type="ARBA" id="ARBA00022448"/>
    </source>
</evidence>
<dbReference type="PANTHER" id="PTHR42711">
    <property type="entry name" value="ABC TRANSPORTER ATP-BINDING PROTEIN"/>
    <property type="match status" value="1"/>
</dbReference>
<feature type="domain" description="ABC transporter" evidence="5">
    <location>
        <begin position="4"/>
        <end position="237"/>
    </location>
</feature>
<dbReference type="PANTHER" id="PTHR42711:SF5">
    <property type="entry name" value="ABC TRANSPORTER ATP-BINDING PROTEIN NATA"/>
    <property type="match status" value="1"/>
</dbReference>
<dbReference type="Pfam" id="PF00005">
    <property type="entry name" value="ABC_tran"/>
    <property type="match status" value="1"/>
</dbReference>
<dbReference type="PROSITE" id="PS50893">
    <property type="entry name" value="ABC_TRANSPORTER_2"/>
    <property type="match status" value="1"/>
</dbReference>